<accession>A0A2A6Y5B2</accession>
<sequence>MEEQKDMGQSVILTKVLKSLEKGGSFSQRDREKFVQAARTHGIEDGVIEEIIDIGQTLSLIYRHEDLIDASDLSREQKKAVLSELQKSIDENLEVLKKIINT</sequence>
<dbReference type="AlphaFoldDB" id="A0A2A6Y5B2"/>
<proteinExistence type="predicted"/>
<evidence type="ECO:0000313" key="1">
    <source>
        <dbReference type="EMBL" id="RPF67927.1"/>
    </source>
</evidence>
<reference evidence="1 2" key="1">
    <citation type="journal article" date="2017" name="Gut Pathog.">
        <title>Mycobacterium avium subsp. paratuberculosis and associated risk factors for inflammatory bowel disease in Iranian patients.</title>
        <authorList>
            <person name="Zamani S."/>
            <person name="Zali M.R."/>
            <person name="Aghdaei H.A."/>
            <person name="Sechi L.A."/>
            <person name="Niegowska M."/>
            <person name="Caggiu E."/>
            <person name="Keshavarz R."/>
            <person name="Mosavari N."/>
            <person name="Feizabadi M.M."/>
        </authorList>
    </citation>
    <scope>NUCLEOTIDE SEQUENCE [LARGE SCALE GENOMIC DNA]</scope>
    <source>
        <strain evidence="1 2">1057</strain>
    </source>
</reference>
<dbReference type="EMBL" id="RPFT01000009">
    <property type="protein sequence ID" value="RPF67927.1"/>
    <property type="molecule type" value="Genomic_DNA"/>
</dbReference>
<protein>
    <submittedName>
        <fullName evidence="1">Uncharacterized protein</fullName>
    </submittedName>
</protein>
<name>A0A2A6Y5B2_HELPX</name>
<dbReference type="Proteomes" id="UP000275263">
    <property type="component" value="Unassembled WGS sequence"/>
</dbReference>
<organism evidence="1 2">
    <name type="scientific">Helicobacter pylori</name>
    <name type="common">Campylobacter pylori</name>
    <dbReference type="NCBI Taxonomy" id="210"/>
    <lineage>
        <taxon>Bacteria</taxon>
        <taxon>Pseudomonadati</taxon>
        <taxon>Campylobacterota</taxon>
        <taxon>Epsilonproteobacteria</taxon>
        <taxon>Campylobacterales</taxon>
        <taxon>Helicobacteraceae</taxon>
        <taxon>Helicobacter</taxon>
    </lineage>
</organism>
<evidence type="ECO:0000313" key="2">
    <source>
        <dbReference type="Proteomes" id="UP000275263"/>
    </source>
</evidence>
<gene>
    <name evidence="1" type="ORF">EGW01_04865</name>
</gene>
<comment type="caution">
    <text evidence="1">The sequence shown here is derived from an EMBL/GenBank/DDBJ whole genome shotgun (WGS) entry which is preliminary data.</text>
</comment>
<dbReference type="RefSeq" id="WP_000392453.1">
    <property type="nucleotide sequence ID" value="NZ_MBHY01000040.1"/>
</dbReference>